<reference evidence="3" key="1">
    <citation type="submission" date="2017-09" db="EMBL/GenBank/DDBJ databases">
        <authorList>
            <person name="Varghese N."/>
            <person name="Submissions S."/>
        </authorList>
    </citation>
    <scope>NUCLEOTIDE SEQUENCE [LARGE SCALE GENOMIC DNA]</scope>
    <source>
        <strain evidence="3">DSM 29961</strain>
    </source>
</reference>
<dbReference type="SUPFAM" id="SSF51126">
    <property type="entry name" value="Pectin lyase-like"/>
    <property type="match status" value="1"/>
</dbReference>
<dbReference type="RefSeq" id="WP_097128995.1">
    <property type="nucleotide sequence ID" value="NZ_OCNH01000004.1"/>
</dbReference>
<name>A0A286GHR7_9BACT</name>
<evidence type="ECO:0000313" key="3">
    <source>
        <dbReference type="Proteomes" id="UP000219452"/>
    </source>
</evidence>
<organism evidence="2 3">
    <name type="scientific">Spirosoma fluviale</name>
    <dbReference type="NCBI Taxonomy" id="1597977"/>
    <lineage>
        <taxon>Bacteria</taxon>
        <taxon>Pseudomonadati</taxon>
        <taxon>Bacteroidota</taxon>
        <taxon>Cytophagia</taxon>
        <taxon>Cytophagales</taxon>
        <taxon>Cytophagaceae</taxon>
        <taxon>Spirosoma</taxon>
    </lineage>
</organism>
<keyword evidence="1" id="KW-1015">Disulfide bond</keyword>
<gene>
    <name evidence="2" type="ORF">SAMN06269250_4734</name>
</gene>
<dbReference type="AlphaFoldDB" id="A0A286GHR7"/>
<dbReference type="PANTHER" id="PTHR31736:SF19">
    <property type="entry name" value="PECTIN LYASE SUPERFAMILY PROTEIN-RELATED"/>
    <property type="match status" value="1"/>
</dbReference>
<dbReference type="SMART" id="SM00710">
    <property type="entry name" value="PbH1"/>
    <property type="match status" value="7"/>
</dbReference>
<dbReference type="Gene3D" id="2.160.20.10">
    <property type="entry name" value="Single-stranded right-handed beta-helix, Pectin lyase-like"/>
    <property type="match status" value="1"/>
</dbReference>
<proteinExistence type="predicted"/>
<dbReference type="EMBL" id="OCNH01000004">
    <property type="protein sequence ID" value="SOD95073.1"/>
    <property type="molecule type" value="Genomic_DNA"/>
</dbReference>
<dbReference type="InterPro" id="IPR011050">
    <property type="entry name" value="Pectin_lyase_fold/virulence"/>
</dbReference>
<dbReference type="OrthoDB" id="934182at2"/>
<accession>A0A286GHR7</accession>
<evidence type="ECO:0000256" key="1">
    <source>
        <dbReference type="ARBA" id="ARBA00023157"/>
    </source>
</evidence>
<evidence type="ECO:0000313" key="2">
    <source>
        <dbReference type="EMBL" id="SOD95073.1"/>
    </source>
</evidence>
<dbReference type="PANTHER" id="PTHR31736">
    <property type="match status" value="1"/>
</dbReference>
<dbReference type="InterPro" id="IPR006626">
    <property type="entry name" value="PbH1"/>
</dbReference>
<dbReference type="InterPro" id="IPR012334">
    <property type="entry name" value="Pectin_lyas_fold"/>
</dbReference>
<protein>
    <submittedName>
        <fullName evidence="2">Right handed beta helix region</fullName>
    </submittedName>
</protein>
<keyword evidence="3" id="KW-1185">Reference proteome</keyword>
<dbReference type="Proteomes" id="UP000219452">
    <property type="component" value="Unassembled WGS sequence"/>
</dbReference>
<sequence length="493" mass="54695">MKKFLGVLLCTYFLNGTWCTRLLLRLLVIDMPMKVSVSVETLRRLDIKTRNEYHKSPDSKLKNVSLIEEFKSLEQFGAKGDGKTDDTQAIIKALNSPVPVVYAQKSKSYYKVSDKIVVSNINKKKLIATGAVFLNSDLTKATFFFQRCNNIKIYGGKYGYVNTPNTNGNGSQHVFQFDDCQDVLLNNIHVKNSPEMGIAITNSNRVTVKNSRIEHTFRDGTYSHYSANVNYLYNTYSNIKDDAMSFHDYGLDEQKKPLLKYGYKQATNLLAQGNIVKNCYQGFGSIGSSNVSVLNNKFTNTVIAAISIFNAQEMYPGGNASAKKCLIQNNVITNACTTASINEMSYSNYGQASTGRAAICILSLGARNQLNQGETKRLSTIKVIGNTINGSGANGFFANLVDNLHITNNKFMNCSGAVPQQSLNGDVVEVWNCTALWANANTVIDTRKNVLHQHGYAFNNVSGRMSGWNVKGVLRGESMLDRTQSLQIIHNRK</sequence>